<evidence type="ECO:0000313" key="2">
    <source>
        <dbReference type="EMBL" id="SDW86697.1"/>
    </source>
</evidence>
<feature type="region of interest" description="Disordered" evidence="1">
    <location>
        <begin position="1"/>
        <end position="230"/>
    </location>
</feature>
<dbReference type="STRING" id="356660.SAMN05444336_102573"/>
<feature type="region of interest" description="Disordered" evidence="1">
    <location>
        <begin position="259"/>
        <end position="413"/>
    </location>
</feature>
<feature type="compositionally biased region" description="Polar residues" evidence="1">
    <location>
        <begin position="140"/>
        <end position="152"/>
    </location>
</feature>
<protein>
    <submittedName>
        <fullName evidence="2">Uncharacterized protein</fullName>
    </submittedName>
</protein>
<organism evidence="2 3">
    <name type="scientific">Albimonas donghaensis</name>
    <dbReference type="NCBI Taxonomy" id="356660"/>
    <lineage>
        <taxon>Bacteria</taxon>
        <taxon>Pseudomonadati</taxon>
        <taxon>Pseudomonadota</taxon>
        <taxon>Alphaproteobacteria</taxon>
        <taxon>Rhodobacterales</taxon>
        <taxon>Paracoccaceae</taxon>
        <taxon>Albimonas</taxon>
    </lineage>
</organism>
<proteinExistence type="predicted"/>
<name>A0A1H2X1K7_9RHOB</name>
<evidence type="ECO:0000256" key="1">
    <source>
        <dbReference type="SAM" id="MobiDB-lite"/>
    </source>
</evidence>
<evidence type="ECO:0000313" key="3">
    <source>
        <dbReference type="Proteomes" id="UP000199118"/>
    </source>
</evidence>
<gene>
    <name evidence="2" type="ORF">SAMN05444336_102573</name>
</gene>
<sequence length="413" mass="43928">MAGPDGARSTRLTSARRSAPSALDPSWNRGPGRASTRVPDAQPERAPPAPQAYRPASPGPLGWFTDRPRDVRAATPQVRPRRRGGGWSGSTSRPIRGDPRDLFPWRLGPDPRTPWRNPRAKQAPRNTRPTASEAHVDAFQTRSLKTNGQFQGSTRPARRFARAAASSAPPWERTPVSPQALAWPSALGPGDSRTSWRFSGWRGPVGGSEKWPRVARDTRRGRKAAVGNDAAFTPCPTQRLIRSARLQAQGAASVAPVIGHTIRPGSGGRALTASQFGDCDGPRLRPSPTPQPTRMKPGAADGASPTPRSAGEAAPLGRDLVAGSDAPALRPRSGRRTSPDAQVRHPGTAPPPCADCPEPPTPRRTALLLGRKGTQGGAMPGAQLPREGRPAPPHGASPIRPVRPKTTLRPRPQ</sequence>
<feature type="compositionally biased region" description="Basic residues" evidence="1">
    <location>
        <begin position="402"/>
        <end position="413"/>
    </location>
</feature>
<feature type="compositionally biased region" description="Low complexity" evidence="1">
    <location>
        <begin position="7"/>
        <end position="23"/>
    </location>
</feature>
<dbReference type="AlphaFoldDB" id="A0A1H2X1K7"/>
<reference evidence="2 3" key="1">
    <citation type="submission" date="2016-10" db="EMBL/GenBank/DDBJ databases">
        <authorList>
            <person name="de Groot N.N."/>
        </authorList>
    </citation>
    <scope>NUCLEOTIDE SEQUENCE [LARGE SCALE GENOMIC DNA]</scope>
    <source>
        <strain evidence="2 3">DSM 17890</strain>
    </source>
</reference>
<dbReference type="Proteomes" id="UP000199118">
    <property type="component" value="Unassembled WGS sequence"/>
</dbReference>
<dbReference type="EMBL" id="FNMZ01000002">
    <property type="protein sequence ID" value="SDW86697.1"/>
    <property type="molecule type" value="Genomic_DNA"/>
</dbReference>
<keyword evidence="3" id="KW-1185">Reference proteome</keyword>
<accession>A0A1H2X1K7</accession>
<feature type="compositionally biased region" description="Pro residues" evidence="1">
    <location>
        <begin position="348"/>
        <end position="362"/>
    </location>
</feature>